<evidence type="ECO:0000259" key="14">
    <source>
        <dbReference type="Pfam" id="PF17689"/>
    </source>
</evidence>
<feature type="transmembrane region" description="Helical" evidence="11">
    <location>
        <begin position="320"/>
        <end position="336"/>
    </location>
</feature>
<comment type="function">
    <text evidence="1">Arabinosyl transferase responsible for the polymerization of arabinose into the arabinan of arabinogalactan.</text>
</comment>
<proteinExistence type="inferred from homology"/>
<keyword evidence="16" id="KW-1185">Reference proteome</keyword>
<feature type="transmembrane region" description="Helical" evidence="11">
    <location>
        <begin position="369"/>
        <end position="397"/>
    </location>
</feature>
<sequence>MDATTLAWPQGNSTQSIEAPLVSYAPLSFDATIPCAAVAQLGAQGGTLVATTPNGAPDRWRYGFLAWVQPASTADDGTVNPARFEAVLRDQTLISVPVADLGADCAFTVHAGMTETTATLTGTTLGATTVAPVRLDGDHRPQLVGIYSDLAVSDGAQVTAQVDSRFSSTPALLKRIAIWTALAGTVIALVALYRLDRRDGRRTRPFLPRRWWRLQPVDGVVLGTLVLWHFIGATTADDGYLFGMGRASIPSGYMANYFAYFGVPENPVGLYHSLFGYLALISPASPWVRLPALLAGLLSWFVISREVIPRLGVRISRNRVAVWTGGLGFLAVWLPYNNGLRPEAAVAISVLLTWVSVERAIATRRLLPYAVAILIGAFACTAGPSGLICVAPLLAGIRPVWRIVDARARELSRPVAPDAGFATVLRARLGSYLALLAPLGAAGTVVLVAAFGDQTMAAMLEMQRVHEIVGPNVKWYNEYLRYQYLFMPTIDGSVARRFGMFVFWLGLIVCALVLLRRGGRIPFTAAGPVRRLLGSSVGVILLMMTTPTKWTHHNGVYAGLAGSVAVVTAVAVGPRVLRSPRNRALFAAVVAFLLAMTFSTMNGWWYVSNWGIPWNDKPVVLAGTGVNKLFLVLALLLLALAGWFHVRAPEPGTPHRISGRGRRLMAIPPLTLVAAFMVLFEVGSLAKGAVSQYPGFSLAKSNVNAVLGKPCGIANDVLVESDPNAGMLAPLTGDAFSAFAGESTGFVPGGVAPDLKADDEVDTSAIVTALNSAERDESAGTTTAALPFGLNPATTPVLGSYGTSESVANLTTGWYRLPAAGERTGIIAVTAAGRIRSVDASGVVTPGQSVEIEYGTADSTGGVQPLGSVAPIDIGPAPTWRNLRVPFTDIPAEATVIRLVASDREQNPKQWVALTPPRVPQTRTLQQVVGSDAPVLLDWAVGLQVPCQRPYEHHDGIAETPQWRILPDRGGAKDTNLWQNHDSGGPLGWSSLLLRPQTVATYLDKSWRTDWGELQRFSRIDDSAAVARPQVTVETRSGMWTPGPIDVLGWR</sequence>
<evidence type="ECO:0000259" key="12">
    <source>
        <dbReference type="Pfam" id="PF04602"/>
    </source>
</evidence>
<dbReference type="EMBL" id="JAERRJ010000010">
    <property type="protein sequence ID" value="MBL1077821.1"/>
    <property type="molecule type" value="Genomic_DNA"/>
</dbReference>
<dbReference type="Pfam" id="PF14896">
    <property type="entry name" value="Arabino_trans_C"/>
    <property type="match status" value="1"/>
</dbReference>
<evidence type="ECO:0000256" key="6">
    <source>
        <dbReference type="ARBA" id="ARBA00022679"/>
    </source>
</evidence>
<evidence type="ECO:0000256" key="1">
    <source>
        <dbReference type="ARBA" id="ARBA00003001"/>
    </source>
</evidence>
<evidence type="ECO:0000256" key="2">
    <source>
        <dbReference type="ARBA" id="ARBA00004651"/>
    </source>
</evidence>
<feature type="transmembrane region" description="Helical" evidence="11">
    <location>
        <begin position="176"/>
        <end position="195"/>
    </location>
</feature>
<feature type="transmembrane region" description="Helical" evidence="11">
    <location>
        <begin position="287"/>
        <end position="308"/>
    </location>
</feature>
<evidence type="ECO:0000259" key="13">
    <source>
        <dbReference type="Pfam" id="PF14896"/>
    </source>
</evidence>
<feature type="transmembrane region" description="Helical" evidence="11">
    <location>
        <begin position="664"/>
        <end position="686"/>
    </location>
</feature>
<keyword evidence="5" id="KW-0328">Glycosyltransferase</keyword>
<feature type="transmembrane region" description="Helical" evidence="11">
    <location>
        <begin position="432"/>
        <end position="452"/>
    </location>
</feature>
<comment type="subcellular location">
    <subcellularLocation>
        <location evidence="2">Cell membrane</location>
        <topology evidence="2">Multi-pass membrane protein</topology>
    </subcellularLocation>
</comment>
<feature type="domain" description="Arabinofuranosyltransferase central" evidence="12">
    <location>
        <begin position="169"/>
        <end position="647"/>
    </location>
</feature>
<accession>A0ABS1MB20</accession>
<keyword evidence="6" id="KW-0808">Transferase</keyword>
<name>A0ABS1MB20_9NOCA</name>
<comment type="similarity">
    <text evidence="3">Belongs to the emb family.</text>
</comment>
<gene>
    <name evidence="15" type="ORF">JK358_25795</name>
</gene>
<evidence type="ECO:0000256" key="11">
    <source>
        <dbReference type="SAM" id="Phobius"/>
    </source>
</evidence>
<keyword evidence="8 11" id="KW-1133">Transmembrane helix</keyword>
<keyword evidence="4" id="KW-1003">Cell membrane</keyword>
<keyword evidence="10" id="KW-0961">Cell wall biogenesis/degradation</keyword>
<feature type="domain" description="Arabinosyltransferase C-terminal" evidence="13">
    <location>
        <begin position="683"/>
        <end position="1045"/>
    </location>
</feature>
<feature type="transmembrane region" description="Helical" evidence="11">
    <location>
        <begin position="584"/>
        <end position="607"/>
    </location>
</feature>
<comment type="caution">
    <text evidence="15">The sequence shown here is derived from an EMBL/GenBank/DDBJ whole genome shotgun (WGS) entry which is preliminary data.</text>
</comment>
<dbReference type="Proteomes" id="UP000602198">
    <property type="component" value="Unassembled WGS sequence"/>
</dbReference>
<feature type="transmembrane region" description="Helical" evidence="11">
    <location>
        <begin position="494"/>
        <end position="515"/>
    </location>
</feature>
<dbReference type="Pfam" id="PF04602">
    <property type="entry name" value="Arabinose_trans"/>
    <property type="match status" value="1"/>
</dbReference>
<dbReference type="Gene3D" id="2.60.120.610">
    <property type="entry name" value="arabinofuranosyltransferase like domain"/>
    <property type="match status" value="1"/>
</dbReference>
<feature type="transmembrane region" description="Helical" evidence="11">
    <location>
        <begin position="527"/>
        <end position="544"/>
    </location>
</feature>
<feature type="transmembrane region" description="Helical" evidence="11">
    <location>
        <begin position="556"/>
        <end position="577"/>
    </location>
</feature>
<dbReference type="InterPro" id="IPR007680">
    <property type="entry name" value="Arabino_trans_central"/>
</dbReference>
<evidence type="ECO:0000256" key="5">
    <source>
        <dbReference type="ARBA" id="ARBA00022676"/>
    </source>
</evidence>
<feature type="domain" description="Arabinosyltransferas concanavalin like" evidence="14">
    <location>
        <begin position="2"/>
        <end position="165"/>
    </location>
</feature>
<dbReference type="InterPro" id="IPR032731">
    <property type="entry name" value="Arabino_trans_C"/>
</dbReference>
<evidence type="ECO:0000256" key="9">
    <source>
        <dbReference type="ARBA" id="ARBA00023136"/>
    </source>
</evidence>
<evidence type="ECO:0000313" key="15">
    <source>
        <dbReference type="EMBL" id="MBL1077821.1"/>
    </source>
</evidence>
<feature type="transmembrane region" description="Helical" evidence="11">
    <location>
        <begin position="216"/>
        <end position="236"/>
    </location>
</feature>
<organism evidence="15 16">
    <name type="scientific">Nocardia acididurans</name>
    <dbReference type="NCBI Taxonomy" id="2802282"/>
    <lineage>
        <taxon>Bacteria</taxon>
        <taxon>Bacillati</taxon>
        <taxon>Actinomycetota</taxon>
        <taxon>Actinomycetes</taxon>
        <taxon>Mycobacteriales</taxon>
        <taxon>Nocardiaceae</taxon>
        <taxon>Nocardia</taxon>
    </lineage>
</organism>
<feature type="transmembrane region" description="Helical" evidence="11">
    <location>
        <begin position="619"/>
        <end position="644"/>
    </location>
</feature>
<dbReference type="InterPro" id="IPR040920">
    <property type="entry name" value="Arabino_trans_N"/>
</dbReference>
<dbReference type="InterPro" id="IPR027451">
    <property type="entry name" value="EmbABC_dom1"/>
</dbReference>
<reference evidence="15 16" key="1">
    <citation type="submission" date="2021-01" db="EMBL/GenBank/DDBJ databases">
        <title>WGS of actinomycetes isolated from Thailand.</title>
        <authorList>
            <person name="Thawai C."/>
        </authorList>
    </citation>
    <scope>NUCLEOTIDE SEQUENCE [LARGE SCALE GENOMIC DNA]</scope>
    <source>
        <strain evidence="15 16">LPG 2</strain>
    </source>
</reference>
<evidence type="ECO:0000313" key="16">
    <source>
        <dbReference type="Proteomes" id="UP000602198"/>
    </source>
</evidence>
<evidence type="ECO:0000256" key="10">
    <source>
        <dbReference type="ARBA" id="ARBA00023316"/>
    </source>
</evidence>
<keyword evidence="9 11" id="KW-0472">Membrane</keyword>
<evidence type="ECO:0000256" key="4">
    <source>
        <dbReference type="ARBA" id="ARBA00022475"/>
    </source>
</evidence>
<evidence type="ECO:0000256" key="8">
    <source>
        <dbReference type="ARBA" id="ARBA00022989"/>
    </source>
</evidence>
<evidence type="ECO:0000256" key="3">
    <source>
        <dbReference type="ARBA" id="ARBA00008195"/>
    </source>
</evidence>
<dbReference type="InterPro" id="IPR042486">
    <property type="entry name" value="Arabino_trans_C_2"/>
</dbReference>
<protein>
    <submittedName>
        <fullName evidence="15">Arabinosyltransferase domain-containing protein</fullName>
    </submittedName>
</protein>
<dbReference type="Pfam" id="PF17689">
    <property type="entry name" value="Arabino_trans_N"/>
    <property type="match status" value="1"/>
</dbReference>
<keyword evidence="7 11" id="KW-0812">Transmembrane</keyword>
<evidence type="ECO:0000256" key="7">
    <source>
        <dbReference type="ARBA" id="ARBA00022692"/>
    </source>
</evidence>
<dbReference type="Gene3D" id="2.60.120.940">
    <property type="entry name" value="EmbC, C-terminal domain, subdomain 2"/>
    <property type="match status" value="1"/>
</dbReference>
<dbReference type="Gene3D" id="3.40.190.160">
    <property type="match status" value="1"/>
</dbReference>